<evidence type="ECO:0000256" key="1">
    <source>
        <dbReference type="SAM" id="MobiDB-lite"/>
    </source>
</evidence>
<keyword evidence="3" id="KW-1185">Reference proteome</keyword>
<gene>
    <name evidence="2" type="ORF">K505DRAFT_353500</name>
</gene>
<proteinExistence type="predicted"/>
<feature type="region of interest" description="Disordered" evidence="1">
    <location>
        <begin position="1"/>
        <end position="44"/>
    </location>
</feature>
<feature type="compositionally biased region" description="Basic and acidic residues" evidence="1">
    <location>
        <begin position="1"/>
        <end position="29"/>
    </location>
</feature>
<dbReference type="EMBL" id="MU002259">
    <property type="protein sequence ID" value="KAF2787984.1"/>
    <property type="molecule type" value="Genomic_DNA"/>
</dbReference>
<reference evidence="2" key="1">
    <citation type="journal article" date="2020" name="Stud. Mycol.">
        <title>101 Dothideomycetes genomes: a test case for predicting lifestyles and emergence of pathogens.</title>
        <authorList>
            <person name="Haridas S."/>
            <person name="Albert R."/>
            <person name="Binder M."/>
            <person name="Bloem J."/>
            <person name="Labutti K."/>
            <person name="Salamov A."/>
            <person name="Andreopoulos B."/>
            <person name="Baker S."/>
            <person name="Barry K."/>
            <person name="Bills G."/>
            <person name="Bluhm B."/>
            <person name="Cannon C."/>
            <person name="Castanera R."/>
            <person name="Culley D."/>
            <person name="Daum C."/>
            <person name="Ezra D."/>
            <person name="Gonzalez J."/>
            <person name="Henrissat B."/>
            <person name="Kuo A."/>
            <person name="Liang C."/>
            <person name="Lipzen A."/>
            <person name="Lutzoni F."/>
            <person name="Magnuson J."/>
            <person name="Mondo S."/>
            <person name="Nolan M."/>
            <person name="Ohm R."/>
            <person name="Pangilinan J."/>
            <person name="Park H.-J."/>
            <person name="Ramirez L."/>
            <person name="Alfaro M."/>
            <person name="Sun H."/>
            <person name="Tritt A."/>
            <person name="Yoshinaga Y."/>
            <person name="Zwiers L.-H."/>
            <person name="Turgeon B."/>
            <person name="Goodwin S."/>
            <person name="Spatafora J."/>
            <person name="Crous P."/>
            <person name="Grigoriev I."/>
        </authorList>
    </citation>
    <scope>NUCLEOTIDE SEQUENCE</scope>
    <source>
        <strain evidence="2">CBS 109.77</strain>
    </source>
</reference>
<feature type="compositionally biased region" description="Pro residues" evidence="1">
    <location>
        <begin position="34"/>
        <end position="44"/>
    </location>
</feature>
<dbReference type="Proteomes" id="UP000799757">
    <property type="component" value="Unassembled WGS sequence"/>
</dbReference>
<evidence type="ECO:0000313" key="2">
    <source>
        <dbReference type="EMBL" id="KAF2787984.1"/>
    </source>
</evidence>
<dbReference type="OrthoDB" id="2245989at2759"/>
<dbReference type="PANTHER" id="PTHR38116">
    <property type="entry name" value="CHROMOSOME 7, WHOLE GENOME SHOTGUN SEQUENCE"/>
    <property type="match status" value="1"/>
</dbReference>
<dbReference type="Pfam" id="PF11905">
    <property type="entry name" value="DUF3425"/>
    <property type="match status" value="1"/>
</dbReference>
<evidence type="ECO:0000313" key="3">
    <source>
        <dbReference type="Proteomes" id="UP000799757"/>
    </source>
</evidence>
<organism evidence="2 3">
    <name type="scientific">Melanomma pulvis-pyrius CBS 109.77</name>
    <dbReference type="NCBI Taxonomy" id="1314802"/>
    <lineage>
        <taxon>Eukaryota</taxon>
        <taxon>Fungi</taxon>
        <taxon>Dikarya</taxon>
        <taxon>Ascomycota</taxon>
        <taxon>Pezizomycotina</taxon>
        <taxon>Dothideomycetes</taxon>
        <taxon>Pleosporomycetidae</taxon>
        <taxon>Pleosporales</taxon>
        <taxon>Melanommataceae</taxon>
        <taxon>Melanomma</taxon>
    </lineage>
</organism>
<protein>
    <submittedName>
        <fullName evidence="2">Uncharacterized protein</fullName>
    </submittedName>
</protein>
<sequence>MPRKPYISDDNWHNEPDSKKRKQIQDRLAQRARPPVPSPTTSPPAPMTVFGALYINGRILGLTCSCSIPGRSLPVSMDIPPPLHPTEMQLTTIHARWIDRIPFPKMRDNMITLFSMLDDEEIIEDLFTIPSFAITPGCATWDPRAWKIEKPFAEKWGYLLF</sequence>
<dbReference type="InterPro" id="IPR021833">
    <property type="entry name" value="DUF3425"/>
</dbReference>
<accession>A0A6A6WVP7</accession>
<dbReference type="PANTHER" id="PTHR38116:SF9">
    <property type="entry name" value="BZIP DOMAIN-CONTAINING PROTEIN"/>
    <property type="match status" value="1"/>
</dbReference>
<name>A0A6A6WVP7_9PLEO</name>
<dbReference type="AlphaFoldDB" id="A0A6A6WVP7"/>